<dbReference type="Pfam" id="PF00126">
    <property type="entry name" value="HTH_1"/>
    <property type="match status" value="1"/>
</dbReference>
<dbReference type="SUPFAM" id="SSF46785">
    <property type="entry name" value="Winged helix' DNA-binding domain"/>
    <property type="match status" value="1"/>
</dbReference>
<accession>Q1J2Z0</accession>
<dbReference type="InterPro" id="IPR005119">
    <property type="entry name" value="LysR_subst-bd"/>
</dbReference>
<dbReference type="Pfam" id="PF03466">
    <property type="entry name" value="LysR_substrate"/>
    <property type="match status" value="1"/>
</dbReference>
<dbReference type="InterPro" id="IPR036388">
    <property type="entry name" value="WH-like_DNA-bd_sf"/>
</dbReference>
<name>Q1J2Z0_DEIGD</name>
<evidence type="ECO:0000313" key="7">
    <source>
        <dbReference type="Proteomes" id="UP000002431"/>
    </source>
</evidence>
<dbReference type="InterPro" id="IPR036390">
    <property type="entry name" value="WH_DNA-bd_sf"/>
</dbReference>
<keyword evidence="3" id="KW-0238">DNA-binding</keyword>
<dbReference type="PANTHER" id="PTHR30126">
    <property type="entry name" value="HTH-TYPE TRANSCRIPTIONAL REGULATOR"/>
    <property type="match status" value="1"/>
</dbReference>
<organism evidence="6 7">
    <name type="scientific">Deinococcus geothermalis (strain DSM 11300 / CIP 105573 / AG-3a)</name>
    <dbReference type="NCBI Taxonomy" id="319795"/>
    <lineage>
        <taxon>Bacteria</taxon>
        <taxon>Thermotogati</taxon>
        <taxon>Deinococcota</taxon>
        <taxon>Deinococci</taxon>
        <taxon>Deinococcales</taxon>
        <taxon>Deinococcaceae</taxon>
        <taxon>Deinococcus</taxon>
    </lineage>
</organism>
<dbReference type="Proteomes" id="UP000002431">
    <property type="component" value="Plasmid pDGEO01"/>
</dbReference>
<dbReference type="RefSeq" id="WP_011525860.1">
    <property type="nucleotide sequence ID" value="NC_008010.2"/>
</dbReference>
<evidence type="ECO:0000256" key="3">
    <source>
        <dbReference type="ARBA" id="ARBA00023125"/>
    </source>
</evidence>
<dbReference type="Gene3D" id="1.10.10.10">
    <property type="entry name" value="Winged helix-like DNA-binding domain superfamily/Winged helix DNA-binding domain"/>
    <property type="match status" value="1"/>
</dbReference>
<evidence type="ECO:0000256" key="4">
    <source>
        <dbReference type="ARBA" id="ARBA00023163"/>
    </source>
</evidence>
<comment type="similarity">
    <text evidence="1">Belongs to the LysR transcriptional regulatory family.</text>
</comment>
<evidence type="ECO:0000256" key="1">
    <source>
        <dbReference type="ARBA" id="ARBA00009437"/>
    </source>
</evidence>
<keyword evidence="6" id="KW-0614">Plasmid</keyword>
<geneLocation type="plasmid" evidence="6 7">
    <name>pDGEO01</name>
</geneLocation>
<dbReference type="PRINTS" id="PR00039">
    <property type="entry name" value="HTHLYSR"/>
</dbReference>
<dbReference type="AlphaFoldDB" id="Q1J2Z0"/>
<dbReference type="CDD" id="cd05466">
    <property type="entry name" value="PBP2_LTTR_substrate"/>
    <property type="match status" value="1"/>
</dbReference>
<dbReference type="DNASU" id="4073942"/>
<dbReference type="PANTHER" id="PTHR30126:SF40">
    <property type="entry name" value="HTH-TYPE TRANSCRIPTIONAL REGULATOR GLTR"/>
    <property type="match status" value="1"/>
</dbReference>
<dbReference type="KEGG" id="dge:Dgeo_2711"/>
<evidence type="ECO:0000313" key="6">
    <source>
        <dbReference type="EMBL" id="ABF44144.1"/>
    </source>
</evidence>
<reference evidence="6" key="1">
    <citation type="submission" date="2006-04" db="EMBL/GenBank/DDBJ databases">
        <title>Complete sequence of plasmid1 pDGEO01 of Deinococcus geothermalis DSM 11300.</title>
        <authorList>
            <consortium name="US DOE Joint Genome Institute"/>
            <person name="Copeland A."/>
            <person name="Lucas S."/>
            <person name="Lapidus A."/>
            <person name="Barry K."/>
            <person name="Detter J.C."/>
            <person name="Glavina del Rio T."/>
            <person name="Hammon N."/>
            <person name="Israni S."/>
            <person name="Dalin E."/>
            <person name="Tice H."/>
            <person name="Pitluck S."/>
            <person name="Brettin T."/>
            <person name="Bruce D."/>
            <person name="Han C."/>
            <person name="Tapia R."/>
            <person name="Saunders E."/>
            <person name="Gilna P."/>
            <person name="Schmutz J."/>
            <person name="Larimer F."/>
            <person name="Land M."/>
            <person name="Hauser L."/>
            <person name="Kyrpides N."/>
            <person name="Kim E."/>
            <person name="Daly M.J."/>
            <person name="Fredrickson J.K."/>
            <person name="Makarova K.S."/>
            <person name="Gaidamakova E.K."/>
            <person name="Zhai M."/>
            <person name="Richardson P."/>
        </authorList>
    </citation>
    <scope>NUCLEOTIDE SEQUENCE</scope>
    <source>
        <strain evidence="6">DSM 11300</strain>
        <plasmid evidence="6">pDGEO01</plasmid>
    </source>
</reference>
<dbReference type="SUPFAM" id="SSF53850">
    <property type="entry name" value="Periplasmic binding protein-like II"/>
    <property type="match status" value="1"/>
</dbReference>
<dbReference type="eggNOG" id="COG0583">
    <property type="taxonomic scope" value="Bacteria"/>
</dbReference>
<keyword evidence="4" id="KW-0804">Transcription</keyword>
<sequence>MRVNPEYLLTFSTVAEVGSVSKAAEHLHLSQPAVSGQLRALTELIGEPLYTRHARGITLTEAGLELLPHAQALARTMRQVGELAHVKRHRVKSHVRLGVSWTLSPRAVTLANHFREGHPSLGIHAAHTPELIARVARGELDAALTVDASQGLPDGLEARRFASEDLRLITPAGHPLAGEGYVAPRLLAGETLLLPMPESSVRRRAARLLEHAGVTPERPLELSSFLAVKEALVRGVGVAILPRSLVAAEVDCGLLASVGLETVEVTLGYHAISAPLPLLPGAVRTVLDRLTR</sequence>
<dbReference type="EMBL" id="CP000358">
    <property type="protein sequence ID" value="ABF44144.1"/>
    <property type="molecule type" value="Genomic_DNA"/>
</dbReference>
<dbReference type="InterPro" id="IPR000847">
    <property type="entry name" value="LysR_HTH_N"/>
</dbReference>
<dbReference type="PROSITE" id="PS50931">
    <property type="entry name" value="HTH_LYSR"/>
    <property type="match status" value="1"/>
</dbReference>
<evidence type="ECO:0000256" key="2">
    <source>
        <dbReference type="ARBA" id="ARBA00023015"/>
    </source>
</evidence>
<proteinExistence type="inferred from homology"/>
<protein>
    <submittedName>
        <fullName evidence="6">Transcriptional regulator, LysR family</fullName>
    </submittedName>
</protein>
<dbReference type="Gene3D" id="3.40.190.10">
    <property type="entry name" value="Periplasmic binding protein-like II"/>
    <property type="match status" value="2"/>
</dbReference>
<keyword evidence="7" id="KW-1185">Reference proteome</keyword>
<dbReference type="GO" id="GO:0000976">
    <property type="term" value="F:transcription cis-regulatory region binding"/>
    <property type="evidence" value="ECO:0007669"/>
    <property type="project" value="TreeGrafter"/>
</dbReference>
<evidence type="ECO:0000259" key="5">
    <source>
        <dbReference type="PROSITE" id="PS50931"/>
    </source>
</evidence>
<dbReference type="GO" id="GO:0003700">
    <property type="term" value="F:DNA-binding transcription factor activity"/>
    <property type="evidence" value="ECO:0007669"/>
    <property type="project" value="InterPro"/>
</dbReference>
<feature type="domain" description="HTH lysR-type" evidence="5">
    <location>
        <begin position="3"/>
        <end position="60"/>
    </location>
</feature>
<gene>
    <name evidence="6" type="ordered locus">Dgeo_2711</name>
</gene>
<keyword evidence="2" id="KW-0805">Transcription regulation</keyword>
<dbReference type="HOGENOM" id="CLU_039613_6_1_0"/>